<reference evidence="4" key="1">
    <citation type="submission" date="2007-04" db="EMBL/GenBank/DDBJ databases">
        <title>Annotation of Pediculus humanus corporis strain USDA.</title>
        <authorList>
            <person name="Kirkness E."/>
            <person name="Hannick L."/>
            <person name="Hass B."/>
            <person name="Bruggner R."/>
            <person name="Lawson D."/>
            <person name="Bidwell S."/>
            <person name="Joardar V."/>
            <person name="Caler E."/>
            <person name="Walenz B."/>
            <person name="Inman J."/>
            <person name="Schobel S."/>
            <person name="Galinsky K."/>
            <person name="Amedeo P."/>
            <person name="Strausberg R."/>
        </authorList>
    </citation>
    <scope>NUCLEOTIDE SEQUENCE</scope>
    <source>
        <strain evidence="4">USDA</strain>
    </source>
</reference>
<dbReference type="GeneID" id="8230364"/>
<dbReference type="PANTHER" id="PTHR43157">
    <property type="entry name" value="PHOSPHATIDYLINOSITOL-GLYCAN BIOSYNTHESIS CLASS F PROTEIN-RELATED"/>
    <property type="match status" value="1"/>
</dbReference>
<evidence type="ECO:0000256" key="2">
    <source>
        <dbReference type="RuleBase" id="RU000363"/>
    </source>
</evidence>
<keyword evidence="3" id="KW-1133">Transmembrane helix</keyword>
<keyword evidence="3" id="KW-0812">Transmembrane</keyword>
<dbReference type="EMBL" id="AAZO01005510">
    <property type="status" value="NOT_ANNOTATED_CDS"/>
    <property type="molecule type" value="Genomic_DNA"/>
</dbReference>
<keyword evidence="1 4" id="KW-0560">Oxidoreductase</keyword>
<sequence>MNDLFKDFNFSGPFDSWWPFIIAITVGIITTLRCYFGGTHCPSKATINGKTIVITGGSSGIGCQIVKELKKRGGKIIIGSRQPEIAMENIKKEIRESIKENEIIIKHLDLISLKSVREFADSLQNESKIDVLINNAGIGFLEFNKTKEGFETHLVTNYLSHFYLTHLLLPKLKASENGRIINVSAQAHYTGELNLGDLNNEFEYNYNKAFSQSKLALVMMARHMTRKILKEGAQTIIYMAVAPELKNVSGKYFRYEV</sequence>
<dbReference type="KEGG" id="phu:Phum_PHUM452480"/>
<organism>
    <name type="scientific">Pediculus humanus subsp. corporis</name>
    <name type="common">Body louse</name>
    <dbReference type="NCBI Taxonomy" id="121224"/>
    <lineage>
        <taxon>Eukaryota</taxon>
        <taxon>Metazoa</taxon>
        <taxon>Ecdysozoa</taxon>
        <taxon>Arthropoda</taxon>
        <taxon>Hexapoda</taxon>
        <taxon>Insecta</taxon>
        <taxon>Pterygota</taxon>
        <taxon>Neoptera</taxon>
        <taxon>Paraneoptera</taxon>
        <taxon>Psocodea</taxon>
        <taxon>Troctomorpha</taxon>
        <taxon>Phthiraptera</taxon>
        <taxon>Anoplura</taxon>
        <taxon>Pediculidae</taxon>
        <taxon>Pediculus</taxon>
    </lineage>
</organism>
<dbReference type="OrthoDB" id="542013at2759"/>
<evidence type="ECO:0000256" key="3">
    <source>
        <dbReference type="SAM" id="Phobius"/>
    </source>
</evidence>
<dbReference type="eggNOG" id="KOG1208">
    <property type="taxonomic scope" value="Eukaryota"/>
</dbReference>
<protein>
    <submittedName>
        <fullName evidence="4 5">Restnol dehydrogenase, putative</fullName>
        <ecNumber evidence="4">1.3.1.33</ecNumber>
    </submittedName>
</protein>
<dbReference type="OMA" id="FPWMWIF"/>
<dbReference type="InParanoid" id="E0VUN1"/>
<name>E0VUN1_PEDHC</name>
<dbReference type="Proteomes" id="UP000009046">
    <property type="component" value="Unassembled WGS sequence"/>
</dbReference>
<dbReference type="Gene3D" id="3.40.50.720">
    <property type="entry name" value="NAD(P)-binding Rossmann-like Domain"/>
    <property type="match status" value="1"/>
</dbReference>
<dbReference type="CTD" id="8230364"/>
<dbReference type="EC" id="1.3.1.33" evidence="4"/>
<dbReference type="PRINTS" id="PR00081">
    <property type="entry name" value="GDHRDH"/>
</dbReference>
<evidence type="ECO:0000256" key="1">
    <source>
        <dbReference type="ARBA" id="ARBA00023002"/>
    </source>
</evidence>
<dbReference type="EnsemblMetazoa" id="PHUM452480-RA">
    <property type="protein sequence ID" value="PHUM452480-PA"/>
    <property type="gene ID" value="PHUM452480"/>
</dbReference>
<dbReference type="GO" id="GO:0016630">
    <property type="term" value="F:protochlorophyllide reductase activity"/>
    <property type="evidence" value="ECO:0007669"/>
    <property type="project" value="UniProtKB-EC"/>
</dbReference>
<dbReference type="SUPFAM" id="SSF51735">
    <property type="entry name" value="NAD(P)-binding Rossmann-fold domains"/>
    <property type="match status" value="1"/>
</dbReference>
<accession>E0VUN1</accession>
<keyword evidence="6" id="KW-1185">Reference proteome</keyword>
<dbReference type="VEuPathDB" id="VectorBase:PHUM452480"/>
<dbReference type="STRING" id="121224.E0VUN1"/>
<dbReference type="PANTHER" id="PTHR43157:SF31">
    <property type="entry name" value="PHOSPHATIDYLINOSITOL-GLYCAN BIOSYNTHESIS CLASS F PROTEIN"/>
    <property type="match status" value="1"/>
</dbReference>
<comment type="similarity">
    <text evidence="2">Belongs to the short-chain dehydrogenases/reductases (SDR) family.</text>
</comment>
<dbReference type="InterPro" id="IPR036291">
    <property type="entry name" value="NAD(P)-bd_dom_sf"/>
</dbReference>
<proteinExistence type="inferred from homology"/>
<evidence type="ECO:0000313" key="4">
    <source>
        <dbReference type="EMBL" id="EEB17087.1"/>
    </source>
</evidence>
<dbReference type="HOGENOM" id="CLU_010194_44_9_1"/>
<reference evidence="5" key="3">
    <citation type="submission" date="2021-02" db="UniProtKB">
        <authorList>
            <consortium name="EnsemblMetazoa"/>
        </authorList>
    </citation>
    <scope>IDENTIFICATION</scope>
    <source>
        <strain evidence="5">USDA</strain>
    </source>
</reference>
<gene>
    <name evidence="5" type="primary">8230364</name>
    <name evidence="4" type="ORF">Phum_PHUM452480</name>
</gene>
<dbReference type="InterPro" id="IPR002347">
    <property type="entry name" value="SDR_fam"/>
</dbReference>
<reference evidence="4" key="2">
    <citation type="submission" date="2007-04" db="EMBL/GenBank/DDBJ databases">
        <title>The genome of the human body louse.</title>
        <authorList>
            <consortium name="The Human Body Louse Genome Consortium"/>
            <person name="Kirkness E."/>
            <person name="Walenz B."/>
            <person name="Hass B."/>
            <person name="Bruggner R."/>
            <person name="Strausberg R."/>
        </authorList>
    </citation>
    <scope>NUCLEOTIDE SEQUENCE</scope>
    <source>
        <strain evidence="4">USDA</strain>
    </source>
</reference>
<evidence type="ECO:0000313" key="6">
    <source>
        <dbReference type="Proteomes" id="UP000009046"/>
    </source>
</evidence>
<feature type="transmembrane region" description="Helical" evidence="3">
    <location>
        <begin position="16"/>
        <end position="36"/>
    </location>
</feature>
<evidence type="ECO:0000313" key="5">
    <source>
        <dbReference type="EnsemblMetazoa" id="PHUM452480-PA"/>
    </source>
</evidence>
<dbReference type="RefSeq" id="XP_002429825.1">
    <property type="nucleotide sequence ID" value="XM_002429780.1"/>
</dbReference>
<dbReference type="EMBL" id="DS235787">
    <property type="protein sequence ID" value="EEB17087.1"/>
    <property type="molecule type" value="Genomic_DNA"/>
</dbReference>
<keyword evidence="3" id="KW-0472">Membrane</keyword>
<dbReference type="Pfam" id="PF00106">
    <property type="entry name" value="adh_short"/>
    <property type="match status" value="1"/>
</dbReference>
<dbReference type="PRINTS" id="PR00080">
    <property type="entry name" value="SDRFAMILY"/>
</dbReference>
<dbReference type="AlphaFoldDB" id="E0VUN1"/>